<evidence type="ECO:0000313" key="3">
    <source>
        <dbReference type="EMBL" id="AII88531.1"/>
    </source>
</evidence>
<organism evidence="3 4">
    <name type="scientific">Planktomarina temperata RCA23</name>
    <dbReference type="NCBI Taxonomy" id="666509"/>
    <lineage>
        <taxon>Bacteria</taxon>
        <taxon>Pseudomonadati</taxon>
        <taxon>Pseudomonadota</taxon>
        <taxon>Alphaproteobacteria</taxon>
        <taxon>Rhodobacterales</taxon>
        <taxon>Paracoccaceae</taxon>
        <taxon>Planktomarina</taxon>
    </lineage>
</organism>
<protein>
    <recommendedName>
        <fullName evidence="2">PAS domain-containing protein</fullName>
    </recommendedName>
</protein>
<evidence type="ECO:0000259" key="2">
    <source>
        <dbReference type="Pfam" id="PF13188"/>
    </source>
</evidence>
<evidence type="ECO:0000256" key="1">
    <source>
        <dbReference type="SAM" id="MobiDB-lite"/>
    </source>
</evidence>
<dbReference type="InterPro" id="IPR000014">
    <property type="entry name" value="PAS"/>
</dbReference>
<proteinExistence type="predicted"/>
<evidence type="ECO:0000313" key="4">
    <source>
        <dbReference type="Proteomes" id="UP000028680"/>
    </source>
</evidence>
<dbReference type="AlphaFoldDB" id="A0AAN0RLV6"/>
<dbReference type="Pfam" id="PF13188">
    <property type="entry name" value="PAS_8"/>
    <property type="match status" value="1"/>
</dbReference>
<feature type="region of interest" description="Disordered" evidence="1">
    <location>
        <begin position="45"/>
        <end position="71"/>
    </location>
</feature>
<keyword evidence="4" id="KW-1185">Reference proteome</keyword>
<reference evidence="3 4" key="1">
    <citation type="journal article" date="2014" name="ISME J.">
        <title>Adaptation of an abundant Roseobacter RCA organism to pelagic systems revealed by genomic and transcriptomic analyses.</title>
        <authorList>
            <person name="Voget S."/>
            <person name="Wemheuer B."/>
            <person name="Brinkhoff T."/>
            <person name="Vollmers J."/>
            <person name="Dietrich S."/>
            <person name="Giebel H.A."/>
            <person name="Beardsley C."/>
            <person name="Sardemann C."/>
            <person name="Bakenhus I."/>
            <person name="Billerbeck S."/>
            <person name="Daniel R."/>
            <person name="Simon M."/>
        </authorList>
    </citation>
    <scope>NUCLEOTIDE SEQUENCE [LARGE SCALE GENOMIC DNA]</scope>
    <source>
        <strain evidence="3 4">RCA23</strain>
    </source>
</reference>
<feature type="compositionally biased region" description="Basic and acidic residues" evidence="1">
    <location>
        <begin position="55"/>
        <end position="69"/>
    </location>
</feature>
<dbReference type="RefSeq" id="WP_052377232.1">
    <property type="nucleotide sequence ID" value="NZ_CP003984.1"/>
</dbReference>
<sequence length="408" mass="45593">MLGIVEQNLLISGLVFLATLIAMSSGYALLRNNLSGAAQALRAYHTPRSNTPRSDSSDDHRPNPAELHPHPIWITSHDRQVTWGNNAFKTSESDFVATCKHWLSIGQTEGRIQAHSGAGSICWYDITAQLQDHETLWFASPVDGEVRAEASRREFIQTMSKTFAQLSTGLAIFDRKRTLIHFNPALLDITGLDFESLSLKPDLATFLDTLRGKGFLPEPKDYNDWRDQLAKLESAAENGSYRDVWEPRDGVTYRVSGKPHPDGAIAFLLEDISAETAHAREARAELCLLENALNAVTTPHVIFDGLGAYVRSNPAFQSIWPELAHKKSAEKSLSGCLPLWQKQMSPHGAWEKCAQRSWAVAIERVGKRFYLQKRAGRSSCNVRHWPIVTRSLNLDQVISRRSSPISNQ</sequence>
<gene>
    <name evidence="3" type="ORF">RCA23_c30310</name>
</gene>
<accession>A0AAN0RLV6</accession>
<dbReference type="InterPro" id="IPR035965">
    <property type="entry name" value="PAS-like_dom_sf"/>
</dbReference>
<feature type="domain" description="PAS" evidence="2">
    <location>
        <begin position="163"/>
        <end position="208"/>
    </location>
</feature>
<dbReference type="SUPFAM" id="SSF55785">
    <property type="entry name" value="PYP-like sensor domain (PAS domain)"/>
    <property type="match status" value="1"/>
</dbReference>
<dbReference type="KEGG" id="ptp:RCA23_c30310"/>
<dbReference type="Proteomes" id="UP000028680">
    <property type="component" value="Chromosome"/>
</dbReference>
<name>A0AAN0RLV6_9RHOB</name>
<dbReference type="EMBL" id="CP003984">
    <property type="protein sequence ID" value="AII88531.1"/>
    <property type="molecule type" value="Genomic_DNA"/>
</dbReference>